<evidence type="ECO:0000256" key="1">
    <source>
        <dbReference type="ARBA" id="ARBA00022837"/>
    </source>
</evidence>
<dbReference type="PANTHER" id="PTHR43120">
    <property type="entry name" value="GLUTAMYL-TRNA REDUCTASE 1, CHLOROPLASTIC"/>
    <property type="match status" value="1"/>
</dbReference>
<evidence type="ECO:0000313" key="5">
    <source>
        <dbReference type="EMBL" id="OLP96811.1"/>
    </source>
</evidence>
<feature type="coiled-coil region" evidence="2">
    <location>
        <begin position="462"/>
        <end position="496"/>
    </location>
</feature>
<dbReference type="Proteomes" id="UP000186817">
    <property type="component" value="Unassembled WGS sequence"/>
</dbReference>
<keyword evidence="6" id="KW-1185">Reference proteome</keyword>
<gene>
    <name evidence="5" type="primary">hemA</name>
    <name evidence="5" type="ORF">AK812_SmicGene20909</name>
</gene>
<dbReference type="OrthoDB" id="1705940at2759"/>
<dbReference type="SUPFAM" id="SSF47473">
    <property type="entry name" value="EF-hand"/>
    <property type="match status" value="1"/>
</dbReference>
<dbReference type="InterPro" id="IPR018247">
    <property type="entry name" value="EF_Hand_1_Ca_BS"/>
</dbReference>
<feature type="domain" description="EF-hand" evidence="4">
    <location>
        <begin position="493"/>
        <end position="528"/>
    </location>
</feature>
<evidence type="ECO:0000313" key="6">
    <source>
        <dbReference type="Proteomes" id="UP000186817"/>
    </source>
</evidence>
<dbReference type="InterPro" id="IPR015895">
    <property type="entry name" value="4pyrrol_synth_GluRdtase_N"/>
</dbReference>
<proteinExistence type="predicted"/>
<dbReference type="CDD" id="cd00051">
    <property type="entry name" value="EFh"/>
    <property type="match status" value="1"/>
</dbReference>
<accession>A0A1Q9DNQ8</accession>
<dbReference type="Gene3D" id="1.10.238.10">
    <property type="entry name" value="EF-hand"/>
    <property type="match status" value="1"/>
</dbReference>
<dbReference type="SUPFAM" id="SSF69742">
    <property type="entry name" value="Glutamyl tRNA-reductase catalytic, N-terminal domain"/>
    <property type="match status" value="1"/>
</dbReference>
<dbReference type="InterPro" id="IPR002048">
    <property type="entry name" value="EF_hand_dom"/>
</dbReference>
<dbReference type="Pfam" id="PF05201">
    <property type="entry name" value="GlutR_N"/>
    <property type="match status" value="1"/>
</dbReference>
<dbReference type="PROSITE" id="PS50222">
    <property type="entry name" value="EF_HAND_2"/>
    <property type="match status" value="1"/>
</dbReference>
<name>A0A1Q9DNQ8_SYMMI</name>
<dbReference type="InterPro" id="IPR036343">
    <property type="entry name" value="GluRdtase_N_sf"/>
</dbReference>
<dbReference type="GO" id="GO:0008883">
    <property type="term" value="F:glutamyl-tRNA reductase activity"/>
    <property type="evidence" value="ECO:0007669"/>
    <property type="project" value="InterPro"/>
</dbReference>
<keyword evidence="1" id="KW-0106">Calcium</keyword>
<dbReference type="GO" id="GO:0033014">
    <property type="term" value="P:tetrapyrrole biosynthetic process"/>
    <property type="evidence" value="ECO:0007669"/>
    <property type="project" value="InterPro"/>
</dbReference>
<dbReference type="InterPro" id="IPR011992">
    <property type="entry name" value="EF-hand-dom_pair"/>
</dbReference>
<reference evidence="5 6" key="1">
    <citation type="submission" date="2016-02" db="EMBL/GenBank/DDBJ databases">
        <title>Genome analysis of coral dinoflagellate symbionts highlights evolutionary adaptations to a symbiotic lifestyle.</title>
        <authorList>
            <person name="Aranda M."/>
            <person name="Li Y."/>
            <person name="Liew Y.J."/>
            <person name="Baumgarten S."/>
            <person name="Simakov O."/>
            <person name="Wilson M."/>
            <person name="Piel J."/>
            <person name="Ashoor H."/>
            <person name="Bougouffa S."/>
            <person name="Bajic V.B."/>
            <person name="Ryu T."/>
            <person name="Ravasi T."/>
            <person name="Bayer T."/>
            <person name="Micklem G."/>
            <person name="Kim H."/>
            <person name="Bhak J."/>
            <person name="Lajeunesse T.C."/>
            <person name="Voolstra C.R."/>
        </authorList>
    </citation>
    <scope>NUCLEOTIDE SEQUENCE [LARGE SCALE GENOMIC DNA]</scope>
    <source>
        <strain evidence="5 6">CCMP2467</strain>
    </source>
</reference>
<evidence type="ECO:0000256" key="3">
    <source>
        <dbReference type="SAM" id="MobiDB-lite"/>
    </source>
</evidence>
<keyword evidence="2" id="KW-0175">Coiled coil</keyword>
<protein>
    <submittedName>
        <fullName evidence="5">Glutamyl-tRNA reductase</fullName>
    </submittedName>
</protein>
<dbReference type="Gene3D" id="3.30.460.30">
    <property type="entry name" value="Glutamyl-tRNA reductase, N-terminal domain"/>
    <property type="match status" value="1"/>
</dbReference>
<dbReference type="AlphaFoldDB" id="A0A1Q9DNQ8"/>
<dbReference type="GO" id="GO:0050661">
    <property type="term" value="F:NADP binding"/>
    <property type="evidence" value="ECO:0007669"/>
    <property type="project" value="InterPro"/>
</dbReference>
<comment type="caution">
    <text evidence="5">The sequence shown here is derived from an EMBL/GenBank/DDBJ whole genome shotgun (WGS) entry which is preliminary data.</text>
</comment>
<dbReference type="EMBL" id="LSRX01000454">
    <property type="protein sequence ID" value="OLP96811.1"/>
    <property type="molecule type" value="Genomic_DNA"/>
</dbReference>
<organism evidence="5 6">
    <name type="scientific">Symbiodinium microadriaticum</name>
    <name type="common">Dinoflagellate</name>
    <name type="synonym">Zooxanthella microadriatica</name>
    <dbReference type="NCBI Taxonomy" id="2951"/>
    <lineage>
        <taxon>Eukaryota</taxon>
        <taxon>Sar</taxon>
        <taxon>Alveolata</taxon>
        <taxon>Dinophyceae</taxon>
        <taxon>Suessiales</taxon>
        <taxon>Symbiodiniaceae</taxon>
        <taxon>Symbiodinium</taxon>
    </lineage>
</organism>
<evidence type="ECO:0000256" key="2">
    <source>
        <dbReference type="SAM" id="Coils"/>
    </source>
</evidence>
<dbReference type="PANTHER" id="PTHR43120:SF1">
    <property type="entry name" value="GLUTAMYL-TRNA REDUCTASE 1, CHLOROPLASTIC"/>
    <property type="match status" value="1"/>
</dbReference>
<dbReference type="PROSITE" id="PS00018">
    <property type="entry name" value="EF_HAND_1"/>
    <property type="match status" value="2"/>
</dbReference>
<sequence>MPLRKKALEVSAEYCPGKRRTRYVVDARTLCFKIWLLSFCAFVPALQMAQSQGLAFLAPRSPPAALPLAEGRLSASAQASAAAPELNSYEASRLILAAGSVGFCAGLANIRGRQRVLRKSNRQASETSATTTLTVPEKGFDDAEISVEKFVPKISALQNQAELLRSGELRQVIETMRSLRKSELGAVFSEVDTLLAALVDAIEGLRDSALTVRKTELREHFDGADGKMERQIESDPRQQRTEGVETMMEVHVVGLSHHSAPVEVRQKLAVAEAKWNEYAQDLIQFARTSNGYVVPEAAVLSTCNRFELYFASPELNLFLFITPPEPGFPSLRGPHIKVSAMDSRGFSTSTGAALIAARLLLEASAPEAFVTPQATPQPVLDKNTPKAVSGRSLRGSQEPSSAGASASLADAEKQVSSKLDHKARLMVDGREARSARLARELKVFRRQQAVKEKTVVVAKLDDVEEAEEIRRLQLEAAKLREDVLELEAVQQEEERRKREALFRSWDLDASGTLDEQELRIGLKEECKVEIDDDKAKRLLKALDDNGDGVLQNEEFCLNRCLTI</sequence>
<feature type="region of interest" description="Disordered" evidence="3">
    <location>
        <begin position="372"/>
        <end position="415"/>
    </location>
</feature>
<evidence type="ECO:0000259" key="4">
    <source>
        <dbReference type="PROSITE" id="PS50222"/>
    </source>
</evidence>
<dbReference type="GO" id="GO:0005509">
    <property type="term" value="F:calcium ion binding"/>
    <property type="evidence" value="ECO:0007669"/>
    <property type="project" value="InterPro"/>
</dbReference>
<feature type="compositionally biased region" description="Low complexity" evidence="3">
    <location>
        <begin position="400"/>
        <end position="409"/>
    </location>
</feature>